<proteinExistence type="inferred from homology"/>
<dbReference type="GO" id="GO:0005789">
    <property type="term" value="C:endoplasmic reticulum membrane"/>
    <property type="evidence" value="ECO:0007669"/>
    <property type="project" value="UniProtKB-SubCell"/>
</dbReference>
<comment type="function">
    <text evidence="3">Cleaves the distal alpha 1,2-linked glucose residue from the Glc(3)Man(9)GlcNAc(2) oligosaccharide precursor.</text>
</comment>
<comment type="catalytic activity">
    <reaction evidence="3">
        <text>N(4)-(alpha-D-Glc-(1-&gt;2)-alpha-D-Glc-(1-&gt;3)-alpha-D-Glc-(1-&gt;3)-alpha-D-Man-(1-&gt;2)-alpha-D-Man-(1-&gt;2)-alpha-D-Man-(1-&gt;3)-[alpha-D-Man-(1-&gt;2)-alpha-D-Man-(1-&gt;3)-[alpha-D-Man-(1-&gt;2)-alpha-D-Man-(1-&gt;6)]-alpha-D-Man-(1-&gt;6)]-beta-D-Man-(1-&gt;4)-beta-D-GlcNAc-(1-&gt;4)-beta-D-GlcNAc)-L-asparaginyl-[protein] + H2O = N(4)-(alpha-D-Glc-(1-&gt;3)-alpha-D-Glc-(1-&gt;3)-alpha-D-Man-(1-&gt;2)-alpha-D-Man-(1-&gt;2)-alpha-D-Man-(1-&gt;3)-[alpha-D-Man-(1-&gt;2)-alpha-D-Man-(1-&gt;3)-[alpha-D-Man-(1-&gt;2)-alpha-D-Man-(1-&gt;6)]-alpha-D-Man-(1-&gt;6)]-beta-D-Man-(1-&gt;4)-beta-D-GlcNAc-(1-&gt;4)-beta-D-GlcNAc)-L-asparaginyl-[protein] + beta-D-glucose</text>
        <dbReference type="Rhea" id="RHEA:55988"/>
        <dbReference type="Rhea" id="RHEA-COMP:12806"/>
        <dbReference type="Rhea" id="RHEA-COMP:14355"/>
        <dbReference type="ChEBI" id="CHEBI:15377"/>
        <dbReference type="ChEBI" id="CHEBI:15903"/>
        <dbReference type="ChEBI" id="CHEBI:59082"/>
        <dbReference type="ChEBI" id="CHEBI:132537"/>
        <dbReference type="EC" id="3.2.1.106"/>
    </reaction>
</comment>
<dbReference type="GO" id="GO:0004573">
    <property type="term" value="F:Glc3Man9GlcNAc2 oligosaccharide glucosidase activity"/>
    <property type="evidence" value="ECO:0007669"/>
    <property type="project" value="UniProtKB-UniRule"/>
</dbReference>
<dbReference type="AlphaFoldDB" id="A0A8J4X6U5"/>
<keyword evidence="3" id="KW-0256">Endoplasmic reticulum</keyword>
<comment type="subcellular location">
    <subcellularLocation>
        <location evidence="3">Endoplasmic reticulum membrane</location>
        <topology evidence="3">Single-pass type II membrane protein</topology>
    </subcellularLocation>
</comment>
<dbReference type="PANTHER" id="PTHR10412:SF11">
    <property type="entry name" value="MANNOSYL-OLIGOSACCHARIDE GLUCOSIDASE"/>
    <property type="match status" value="1"/>
</dbReference>
<evidence type="ECO:0000313" key="6">
    <source>
        <dbReference type="EMBL" id="KAF5895653.1"/>
    </source>
</evidence>
<keyword evidence="3" id="KW-0812">Transmembrane</keyword>
<dbReference type="Gene3D" id="2.70.98.110">
    <property type="entry name" value="Glycosyl hydrolase family 63, N-terminal domain"/>
    <property type="match status" value="1"/>
</dbReference>
<sequence length="283" mass="31922">MGKVRKRNVADNGDPHSQKEEKPPALVRREKEKKKGKTDISKILINISIGLCIFSLIWFFYALYMRSVLARRPITLHPSPRVLDANSTSAAVSPERFWGTYRSHVYFGMKTRSPRSVVTGLMWMRQFSAKGVNLRHTCEQGDGLRSYGWLTHDGIKFGVQQIQDDDFILSTTFVKRMGGEHGGDWTWRITGKQRSTAPQSPVISLMFYVAADTQGSLHAHVLDRTHLSHVTGTSEELGNFRITFGKPTGGEESPNKYASYNYLQTRSPGLDQLTDIVKSSLSR</sequence>
<evidence type="ECO:0000313" key="7">
    <source>
        <dbReference type="Proteomes" id="UP000727407"/>
    </source>
</evidence>
<dbReference type="Pfam" id="PF16923">
    <property type="entry name" value="Glyco_hydro_63N"/>
    <property type="match status" value="1"/>
</dbReference>
<keyword evidence="3" id="KW-1133">Transmembrane helix</keyword>
<evidence type="ECO:0000256" key="1">
    <source>
        <dbReference type="ARBA" id="ARBA00022801"/>
    </source>
</evidence>
<gene>
    <name evidence="6" type="primary">Mogs</name>
    <name evidence="6" type="ORF">DAT39_014635</name>
</gene>
<dbReference type="PANTHER" id="PTHR10412">
    <property type="entry name" value="MANNOSYL-OLIGOSACCHARIDE GLUCOSIDASE"/>
    <property type="match status" value="1"/>
</dbReference>
<comment type="caution">
    <text evidence="6">The sequence shown here is derived from an EMBL/GenBank/DDBJ whole genome shotgun (WGS) entry which is preliminary data.</text>
</comment>
<dbReference type="InterPro" id="IPR004888">
    <property type="entry name" value="Glycoside_hydrolase_63"/>
</dbReference>
<name>A0A8J4X6U5_CLAMG</name>
<dbReference type="EMBL" id="QNUK01000312">
    <property type="protein sequence ID" value="KAF5895653.1"/>
    <property type="molecule type" value="Genomic_DNA"/>
</dbReference>
<feature type="transmembrane region" description="Helical" evidence="3">
    <location>
        <begin position="43"/>
        <end position="64"/>
    </location>
</feature>
<keyword evidence="7" id="KW-1185">Reference proteome</keyword>
<dbReference type="GO" id="GO:0009311">
    <property type="term" value="P:oligosaccharide metabolic process"/>
    <property type="evidence" value="ECO:0007669"/>
    <property type="project" value="UniProtKB-UniRule"/>
</dbReference>
<keyword evidence="3" id="KW-0472">Membrane</keyword>
<dbReference type="InterPro" id="IPR038518">
    <property type="entry name" value="Glyco_hydro_63N_sf"/>
</dbReference>
<feature type="non-terminal residue" evidence="6">
    <location>
        <position position="283"/>
    </location>
</feature>
<evidence type="ECO:0000259" key="5">
    <source>
        <dbReference type="Pfam" id="PF16923"/>
    </source>
</evidence>
<keyword evidence="1 3" id="KW-0378">Hydrolase</keyword>
<accession>A0A8J4X6U5</accession>
<dbReference type="EC" id="3.2.1.106" evidence="3"/>
<protein>
    <recommendedName>
        <fullName evidence="3">Mannosyl-oligosaccharide glucosidase</fullName>
        <ecNumber evidence="3">3.2.1.106</ecNumber>
    </recommendedName>
</protein>
<evidence type="ECO:0000256" key="4">
    <source>
        <dbReference type="SAM" id="MobiDB-lite"/>
    </source>
</evidence>
<reference evidence="6" key="1">
    <citation type="submission" date="2020-07" db="EMBL/GenBank/DDBJ databases">
        <title>Clarias magur genome sequencing, assembly and annotation.</title>
        <authorList>
            <person name="Kushwaha B."/>
            <person name="Kumar R."/>
            <person name="Das P."/>
            <person name="Joshi C.G."/>
            <person name="Kumar D."/>
            <person name="Nagpure N.S."/>
            <person name="Pandey M."/>
            <person name="Agarwal S."/>
            <person name="Srivastava S."/>
            <person name="Singh M."/>
            <person name="Sahoo L."/>
            <person name="Jayasankar P."/>
            <person name="Meher P.K."/>
            <person name="Koringa P.G."/>
            <person name="Iquebal M.A."/>
            <person name="Das S.P."/>
            <person name="Bit A."/>
            <person name="Patnaik S."/>
            <person name="Patel N."/>
            <person name="Shah T.M."/>
            <person name="Hinsu A."/>
            <person name="Jena J.K."/>
        </authorList>
    </citation>
    <scope>NUCLEOTIDE SEQUENCE</scope>
    <source>
        <strain evidence="6">CIFAMagur01</strain>
        <tissue evidence="6">Testis</tissue>
    </source>
</reference>
<feature type="compositionally biased region" description="Basic and acidic residues" evidence="4">
    <location>
        <begin position="13"/>
        <end position="30"/>
    </location>
</feature>
<feature type="region of interest" description="Disordered" evidence="4">
    <location>
        <begin position="1"/>
        <end position="33"/>
    </location>
</feature>
<comment type="similarity">
    <text evidence="3">Belongs to the glycosyl hydrolase 63 family.</text>
</comment>
<keyword evidence="2 3" id="KW-0326">Glycosidase</keyword>
<dbReference type="GO" id="GO:0006487">
    <property type="term" value="P:protein N-linked glycosylation"/>
    <property type="evidence" value="ECO:0007669"/>
    <property type="project" value="UniProtKB-UniRule"/>
</dbReference>
<evidence type="ECO:0000256" key="3">
    <source>
        <dbReference type="RuleBase" id="RU368089"/>
    </source>
</evidence>
<organism evidence="6 7">
    <name type="scientific">Clarias magur</name>
    <name type="common">Asian catfish</name>
    <name type="synonym">Macropteronotus magur</name>
    <dbReference type="NCBI Taxonomy" id="1594786"/>
    <lineage>
        <taxon>Eukaryota</taxon>
        <taxon>Metazoa</taxon>
        <taxon>Chordata</taxon>
        <taxon>Craniata</taxon>
        <taxon>Vertebrata</taxon>
        <taxon>Euteleostomi</taxon>
        <taxon>Actinopterygii</taxon>
        <taxon>Neopterygii</taxon>
        <taxon>Teleostei</taxon>
        <taxon>Ostariophysi</taxon>
        <taxon>Siluriformes</taxon>
        <taxon>Clariidae</taxon>
        <taxon>Clarias</taxon>
    </lineage>
</organism>
<feature type="domain" description="Glycosyl hydrolase family 63 N-terminal" evidence="5">
    <location>
        <begin position="97"/>
        <end position="257"/>
    </location>
</feature>
<dbReference type="OrthoDB" id="410058at2759"/>
<dbReference type="Proteomes" id="UP000727407">
    <property type="component" value="Unassembled WGS sequence"/>
</dbReference>
<evidence type="ECO:0000256" key="2">
    <source>
        <dbReference type="ARBA" id="ARBA00023295"/>
    </source>
</evidence>
<dbReference type="InterPro" id="IPR031631">
    <property type="entry name" value="Glyco_hydro_63N"/>
</dbReference>